<dbReference type="SUPFAM" id="SSF53756">
    <property type="entry name" value="UDP-Glycosyltransferase/glycogen phosphorylase"/>
    <property type="match status" value="1"/>
</dbReference>
<comment type="caution">
    <text evidence="2">The sequence shown here is derived from an EMBL/GenBank/DDBJ whole genome shotgun (WGS) entry which is preliminary data.</text>
</comment>
<dbReference type="Pfam" id="PF13692">
    <property type="entry name" value="Glyco_trans_1_4"/>
    <property type="match status" value="1"/>
</dbReference>
<keyword evidence="1 2" id="KW-0808">Transferase</keyword>
<dbReference type="GO" id="GO:0009103">
    <property type="term" value="P:lipopolysaccharide biosynthetic process"/>
    <property type="evidence" value="ECO:0007669"/>
    <property type="project" value="TreeGrafter"/>
</dbReference>
<evidence type="ECO:0000313" key="3">
    <source>
        <dbReference type="Proteomes" id="UP000036367"/>
    </source>
</evidence>
<dbReference type="RefSeq" id="WP_047817280.1">
    <property type="nucleotide sequence ID" value="NZ_LECT01000054.1"/>
</dbReference>
<dbReference type="PANTHER" id="PTHR46401:SF2">
    <property type="entry name" value="GLYCOSYLTRANSFERASE WBBK-RELATED"/>
    <property type="match status" value="1"/>
</dbReference>
<dbReference type="PATRIC" id="fig|595434.4.peg.6132"/>
<dbReference type="CDD" id="cd03801">
    <property type="entry name" value="GT4_PimA-like"/>
    <property type="match status" value="1"/>
</dbReference>
<dbReference type="Proteomes" id="UP000036367">
    <property type="component" value="Unassembled WGS sequence"/>
</dbReference>
<accession>A0A0J1B3D8</accession>
<reference evidence="2" key="1">
    <citation type="submission" date="2015-05" db="EMBL/GenBank/DDBJ databases">
        <title>Permanent draft genome of Rhodopirellula islandicus K833.</title>
        <authorList>
            <person name="Kizina J."/>
            <person name="Richter M."/>
            <person name="Glockner F.O."/>
            <person name="Harder J."/>
        </authorList>
    </citation>
    <scope>NUCLEOTIDE SEQUENCE [LARGE SCALE GENOMIC DNA]</scope>
    <source>
        <strain evidence="2">K833</strain>
    </source>
</reference>
<sequence>MTRQVDLVQLTPRRSFDVAKAFDETGQLNVVCTDFALASEYVAKKILPSRVSAERYVLRLKSGRVKCRRSIGLRYKIRLNSIEDSKKHLLHLWAADELASYYLSVRDRGPRTANVVYCVDTAARKCFENSGDKLKVLEQCVAPRVTQFEALAKYGSKEELQYWGKHYESLARTEQAEWSLADAILSPSQFVTDELVRLGVPKSKVVKLPYWTPFSPLAVLPERDTQEIKVLFVGNDACRKGLRDLFVVANRLREVTNMTFEIVGSVVNEFRRLQLEFPEARVTYAGILSHSHLSEKLRASHVFFLPSYIEGSSVATYEAMSFGLAVVTTSEAGAVVSNGKSGYEFQAGDLDGFERALRRLSVDAEHRAFLSANALAAIKKFQFEDYSQSLRGIVDAL</sequence>
<keyword evidence="3" id="KW-1185">Reference proteome</keyword>
<dbReference type="GO" id="GO:0016757">
    <property type="term" value="F:glycosyltransferase activity"/>
    <property type="evidence" value="ECO:0007669"/>
    <property type="project" value="TreeGrafter"/>
</dbReference>
<name>A0A0J1B3D8_RHOIS</name>
<protein>
    <submittedName>
        <fullName evidence="2">Glycosyl transferase, group 1</fullName>
    </submittedName>
</protein>
<gene>
    <name evidence="2" type="ORF">RISK_006448</name>
</gene>
<evidence type="ECO:0000313" key="2">
    <source>
        <dbReference type="EMBL" id="KLU01292.1"/>
    </source>
</evidence>
<organism evidence="2 3">
    <name type="scientific">Rhodopirellula islandica</name>
    <dbReference type="NCBI Taxonomy" id="595434"/>
    <lineage>
        <taxon>Bacteria</taxon>
        <taxon>Pseudomonadati</taxon>
        <taxon>Planctomycetota</taxon>
        <taxon>Planctomycetia</taxon>
        <taxon>Pirellulales</taxon>
        <taxon>Pirellulaceae</taxon>
        <taxon>Rhodopirellula</taxon>
    </lineage>
</organism>
<dbReference type="OrthoDB" id="9765330at2"/>
<dbReference type="Gene3D" id="3.40.50.2000">
    <property type="entry name" value="Glycogen Phosphorylase B"/>
    <property type="match status" value="2"/>
</dbReference>
<dbReference type="STRING" id="595434.RISK_006448"/>
<evidence type="ECO:0000256" key="1">
    <source>
        <dbReference type="ARBA" id="ARBA00022679"/>
    </source>
</evidence>
<dbReference type="AlphaFoldDB" id="A0A0J1B3D8"/>
<dbReference type="PANTHER" id="PTHR46401">
    <property type="entry name" value="GLYCOSYLTRANSFERASE WBBK-RELATED"/>
    <property type="match status" value="1"/>
</dbReference>
<dbReference type="EMBL" id="LECT01000054">
    <property type="protein sequence ID" value="KLU01292.1"/>
    <property type="molecule type" value="Genomic_DNA"/>
</dbReference>
<proteinExistence type="predicted"/>